<feature type="active site" description="Charge relay system" evidence="2">
    <location>
        <position position="227"/>
    </location>
</feature>
<dbReference type="EMBL" id="NGKA01000007">
    <property type="protein sequence ID" value="RSU12628.1"/>
    <property type="molecule type" value="Genomic_DNA"/>
</dbReference>
<evidence type="ECO:0000313" key="4">
    <source>
        <dbReference type="EMBL" id="RSU12628.1"/>
    </source>
</evidence>
<dbReference type="Proteomes" id="UP000287605">
    <property type="component" value="Unassembled WGS sequence"/>
</dbReference>
<evidence type="ECO:0000313" key="5">
    <source>
        <dbReference type="Proteomes" id="UP000287605"/>
    </source>
</evidence>
<evidence type="ECO:0000259" key="3">
    <source>
        <dbReference type="Pfam" id="PF12146"/>
    </source>
</evidence>
<dbReference type="InterPro" id="IPR029058">
    <property type="entry name" value="AB_hydrolase_fold"/>
</dbReference>
<keyword evidence="1" id="KW-0378">Hydrolase</keyword>
<sequence length="256" mass="28662">MSQSQVKDGMIYFSGGSRGVLLFHAYTGSPNDVRMLGRFLNGHGYSVGLPTFSGHGTVDPENILSKGPADWWEDVKASIDFLKRQGVKEIAVFGLSLGGVYGIKCLEEYGDELVGGGAFSSPVLPETENNIFPVFLDYARKLIKNNGASQLTENRRMENIEYQLTKQLEAIKQLQTEVRMKLGEIKQPVMLVQGGRDRLIDPEAIFEAVKYFTQTEPRVFLYPNSGHVVTIGNERRQFQEDVLSFLTDIQWTKETG</sequence>
<evidence type="ECO:0000256" key="2">
    <source>
        <dbReference type="PIRSR" id="PIRSR017388-1"/>
    </source>
</evidence>
<organism evidence="4 5">
    <name type="scientific">Vagococcus elongatus</name>
    <dbReference type="NCBI Taxonomy" id="180344"/>
    <lineage>
        <taxon>Bacteria</taxon>
        <taxon>Bacillati</taxon>
        <taxon>Bacillota</taxon>
        <taxon>Bacilli</taxon>
        <taxon>Lactobacillales</taxon>
        <taxon>Enterococcaceae</taxon>
        <taxon>Vagococcus</taxon>
    </lineage>
</organism>
<comment type="caution">
    <text evidence="4">The sequence shown here is derived from an EMBL/GenBank/DDBJ whole genome shotgun (WGS) entry which is preliminary data.</text>
</comment>
<dbReference type="GO" id="GO:0052689">
    <property type="term" value="F:carboxylic ester hydrolase activity"/>
    <property type="evidence" value="ECO:0007669"/>
    <property type="project" value="InterPro"/>
</dbReference>
<protein>
    <recommendedName>
        <fullName evidence="3">Serine aminopeptidase S33 domain-containing protein</fullName>
    </recommendedName>
</protein>
<dbReference type="Pfam" id="PF12146">
    <property type="entry name" value="Hydrolase_4"/>
    <property type="match status" value="1"/>
</dbReference>
<dbReference type="PANTHER" id="PTHR43798">
    <property type="entry name" value="MONOACYLGLYCEROL LIPASE"/>
    <property type="match status" value="1"/>
</dbReference>
<dbReference type="InterPro" id="IPR022742">
    <property type="entry name" value="Hydrolase_4"/>
</dbReference>
<dbReference type="SUPFAM" id="SSF53474">
    <property type="entry name" value="alpha/beta-Hydrolases"/>
    <property type="match status" value="1"/>
</dbReference>
<evidence type="ECO:0000256" key="1">
    <source>
        <dbReference type="ARBA" id="ARBA00022801"/>
    </source>
</evidence>
<dbReference type="InterPro" id="IPR012354">
    <property type="entry name" value="Esterase_lipase"/>
</dbReference>
<dbReference type="GO" id="GO:0016020">
    <property type="term" value="C:membrane"/>
    <property type="evidence" value="ECO:0007669"/>
    <property type="project" value="TreeGrafter"/>
</dbReference>
<gene>
    <name evidence="4" type="ORF">CBF29_05725</name>
</gene>
<dbReference type="RefSeq" id="WP_126808342.1">
    <property type="nucleotide sequence ID" value="NZ_NGKA01000007.1"/>
</dbReference>
<dbReference type="Gene3D" id="3.40.50.1820">
    <property type="entry name" value="alpha/beta hydrolase"/>
    <property type="match status" value="1"/>
</dbReference>
<dbReference type="PIRSF" id="PIRSF017388">
    <property type="entry name" value="Esterase_lipase"/>
    <property type="match status" value="1"/>
</dbReference>
<feature type="active site" description="Nucleophile" evidence="2">
    <location>
        <position position="96"/>
    </location>
</feature>
<dbReference type="PANTHER" id="PTHR43798:SF31">
    <property type="entry name" value="AB HYDROLASE SUPERFAMILY PROTEIN YCLE"/>
    <property type="match status" value="1"/>
</dbReference>
<name>A0A430AX47_9ENTE</name>
<keyword evidence="5" id="KW-1185">Reference proteome</keyword>
<feature type="domain" description="Serine aminopeptidase S33" evidence="3">
    <location>
        <begin position="20"/>
        <end position="229"/>
    </location>
</feature>
<proteinExistence type="predicted"/>
<dbReference type="InterPro" id="IPR050266">
    <property type="entry name" value="AB_hydrolase_sf"/>
</dbReference>
<dbReference type="AlphaFoldDB" id="A0A430AX47"/>
<reference evidence="4 5" key="1">
    <citation type="submission" date="2017-05" db="EMBL/GenBank/DDBJ databases">
        <title>Vagococcus spp. assemblies.</title>
        <authorList>
            <person name="Gulvik C.A."/>
        </authorList>
    </citation>
    <scope>NUCLEOTIDE SEQUENCE [LARGE SCALE GENOMIC DNA]</scope>
    <source>
        <strain evidence="4 5">CCUG 51432</strain>
    </source>
</reference>
<dbReference type="OrthoDB" id="9800213at2"/>
<feature type="active site" description="Charge relay system" evidence="2">
    <location>
        <position position="197"/>
    </location>
</feature>
<accession>A0A430AX47</accession>